<accession>A0A5P2HEI6</accession>
<evidence type="ECO:0000313" key="1">
    <source>
        <dbReference type="EMBL" id="QET06228.1"/>
    </source>
</evidence>
<dbReference type="AlphaFoldDB" id="A0A5P2HEI6"/>
<organism evidence="1 2">
    <name type="scientific">Cupriavidus pauculus</name>
    <dbReference type="NCBI Taxonomy" id="82633"/>
    <lineage>
        <taxon>Bacteria</taxon>
        <taxon>Pseudomonadati</taxon>
        <taxon>Pseudomonadota</taxon>
        <taxon>Betaproteobacteria</taxon>
        <taxon>Burkholderiales</taxon>
        <taxon>Burkholderiaceae</taxon>
        <taxon>Cupriavidus</taxon>
    </lineage>
</organism>
<gene>
    <name evidence="1" type="ORF">FOB72_30420</name>
</gene>
<dbReference type="RefSeq" id="WP_150376946.1">
    <property type="nucleotide sequence ID" value="NZ_CP044067.1"/>
</dbReference>
<evidence type="ECO:0000313" key="2">
    <source>
        <dbReference type="Proteomes" id="UP000322822"/>
    </source>
</evidence>
<dbReference type="OrthoDB" id="8970660at2"/>
<dbReference type="Proteomes" id="UP000322822">
    <property type="component" value="Chromosome 2"/>
</dbReference>
<reference evidence="1 2" key="1">
    <citation type="submission" date="2019-09" db="EMBL/GenBank/DDBJ databases">
        <title>FDA dAtabase for Regulatory Grade micrObial Sequences (FDA-ARGOS): Supporting development and validation of Infectious Disease Dx tests.</title>
        <authorList>
            <person name="Sciortino C."/>
            <person name="Tallon L."/>
            <person name="Sadzewicz L."/>
            <person name="Vavikolanu K."/>
            <person name="Mehta A."/>
            <person name="Aluvathingal J."/>
            <person name="Nadendla S."/>
            <person name="Nandy P."/>
            <person name="Geyer C."/>
            <person name="Yan Y."/>
            <person name="Sichtig H."/>
        </authorList>
    </citation>
    <scope>NUCLEOTIDE SEQUENCE [LARGE SCALE GENOMIC DNA]</scope>
    <source>
        <strain evidence="1 2">FDAARGOS_664</strain>
    </source>
</reference>
<proteinExistence type="predicted"/>
<protein>
    <submittedName>
        <fullName evidence="1">AsnC family transcriptional regulator</fullName>
    </submittedName>
</protein>
<name>A0A5P2HEI6_9BURK</name>
<dbReference type="EMBL" id="CP044067">
    <property type="protein sequence ID" value="QET06228.1"/>
    <property type="molecule type" value="Genomic_DNA"/>
</dbReference>
<sequence length="93" mass="10046">MSLPALQLDLRLDGTDTFGALEWVLASARRTGLSLQQIHMQGRTARLVTEAPDADLLELFLRRVEQGVDMAVVDAVIDAGIDAVSEEKEALAA</sequence>